<protein>
    <submittedName>
        <fullName evidence="2">Predicted transcriptional regulator, contains HTH domain</fullName>
    </submittedName>
</protein>
<dbReference type="STRING" id="1121357.SAMN05661109_02382"/>
<accession>A0A1H9VTX2</accession>
<evidence type="ECO:0000313" key="3">
    <source>
        <dbReference type="Proteomes" id="UP000198929"/>
    </source>
</evidence>
<dbReference type="RefSeq" id="WP_092260435.1">
    <property type="nucleotide sequence ID" value="NZ_CP047199.1"/>
</dbReference>
<dbReference type="Pfam" id="PF04326">
    <property type="entry name" value="SLFN_AlbA_2"/>
    <property type="match status" value="1"/>
</dbReference>
<proteinExistence type="predicted"/>
<organism evidence="2 3">
    <name type="scientific">Corynebacterium cystitidis DSM 20524</name>
    <dbReference type="NCBI Taxonomy" id="1121357"/>
    <lineage>
        <taxon>Bacteria</taxon>
        <taxon>Bacillati</taxon>
        <taxon>Actinomycetota</taxon>
        <taxon>Actinomycetes</taxon>
        <taxon>Mycobacteriales</taxon>
        <taxon>Corynebacteriaceae</taxon>
        <taxon>Corynebacterium</taxon>
    </lineage>
</organism>
<dbReference type="Proteomes" id="UP000198929">
    <property type="component" value="Unassembled WGS sequence"/>
</dbReference>
<sequence>MDQKIEDSQHGIPGHIATALESIHQGSTANEHESLILEFKEDPQVVSSRSQTGGKGNPRAQLFEKLIDEAICMANSDVGTGHIVIGVADKTSGQGAFTGTECGEEEVARTIFNRTEPNLRVDVKTIEAYGCRLLLIFIPEAFTLYTRKDGRATRRQGTSCEPLDQPQRQAIIAARANPDYSNQLSRAKEPHYRLDVIEEARTLLQRERMRKGEDASGIETTTGVLRQLGLTNEAGHPKKAADILFGESLPGEVTIRHLWRNFPGVDPAVAEFSGPLILALPALRRLILENSGREIDRVLYPDGQEIAIPRFPEQAVDEVVVNALIHRDWRLPSPVVIEQSPHVLKVWSPGPLPDGVTTNNLLTTQSIPRNNRLMSAMRILGLAEESSRGFDRMWASMLRTGRDAPEVEATQNSVEVVLAAGQPDTTFMQALAALTESFGPELAESVNTLIVLWHLWHSPMITEKTAMEKTQASRVEVKELMAALRDLGVLDTVRGADEWVLSAKAQKTMGKLKPGEIAAVTVQEWIETRLNSGEALSSAEVSEKTGISRQEATEHLRHLRTLGRAHIDPTGPQRGPGTKWIAL</sequence>
<dbReference type="InterPro" id="IPR007421">
    <property type="entry name" value="Schlafen_AlbA_2_dom"/>
</dbReference>
<gene>
    <name evidence="2" type="ORF">SAMN05661109_02382</name>
</gene>
<dbReference type="InterPro" id="IPR038461">
    <property type="entry name" value="Schlafen_AlbA_2_dom_sf"/>
</dbReference>
<dbReference type="PANTHER" id="PTHR30595">
    <property type="entry name" value="GLPR-RELATED TRANSCRIPTIONAL REPRESSOR"/>
    <property type="match status" value="1"/>
</dbReference>
<dbReference type="InterPro" id="IPR038475">
    <property type="entry name" value="RecG_C_sf"/>
</dbReference>
<reference evidence="3" key="1">
    <citation type="submission" date="2016-10" db="EMBL/GenBank/DDBJ databases">
        <authorList>
            <person name="Varghese N."/>
            <person name="Submissions S."/>
        </authorList>
    </citation>
    <scope>NUCLEOTIDE SEQUENCE [LARGE SCALE GENOMIC DNA]</scope>
    <source>
        <strain evidence="3">DSM 20524</strain>
    </source>
</reference>
<dbReference type="EMBL" id="FOGQ01000014">
    <property type="protein sequence ID" value="SES24991.1"/>
    <property type="molecule type" value="Genomic_DNA"/>
</dbReference>
<feature type="domain" description="Schlafen AlbA-2" evidence="1">
    <location>
        <begin position="33"/>
        <end position="163"/>
    </location>
</feature>
<dbReference type="AlphaFoldDB" id="A0A1H9VTX2"/>
<evidence type="ECO:0000313" key="2">
    <source>
        <dbReference type="EMBL" id="SES24991.1"/>
    </source>
</evidence>
<dbReference type="Gene3D" id="3.30.950.30">
    <property type="entry name" value="Schlafen, AAA domain"/>
    <property type="match status" value="1"/>
</dbReference>
<dbReference type="Pfam" id="PF13749">
    <property type="entry name" value="HATPase_c_4"/>
    <property type="match status" value="1"/>
</dbReference>
<name>A0A1H9VTX2_9CORY</name>
<dbReference type="PANTHER" id="PTHR30595:SF6">
    <property type="entry name" value="SCHLAFEN ALBA-2 DOMAIN-CONTAINING PROTEIN"/>
    <property type="match status" value="1"/>
</dbReference>
<dbReference type="Gene3D" id="3.30.565.60">
    <property type="match status" value="1"/>
</dbReference>
<evidence type="ECO:0000259" key="1">
    <source>
        <dbReference type="Pfam" id="PF04326"/>
    </source>
</evidence>
<keyword evidence="3" id="KW-1185">Reference proteome</keyword>